<evidence type="ECO:0000313" key="2">
    <source>
        <dbReference type="EMBL" id="OXV09531.1"/>
    </source>
</evidence>
<feature type="compositionally biased region" description="Basic and acidic residues" evidence="1">
    <location>
        <begin position="80"/>
        <end position="101"/>
    </location>
</feature>
<comment type="caution">
    <text evidence="2">The sequence shown here is derived from an EMBL/GenBank/DDBJ whole genome shotgun (WGS) entry which is preliminary data.</text>
</comment>
<feature type="compositionally biased region" description="Polar residues" evidence="1">
    <location>
        <begin position="1"/>
        <end position="38"/>
    </location>
</feature>
<evidence type="ECO:0000313" key="3">
    <source>
        <dbReference type="Proteomes" id="UP000243515"/>
    </source>
</evidence>
<sequence>MDLLNDTPTLETSLGPEQTSQKPTIPFEDQTQIWNSKTGEVLKETGKKRPRTAKQLEHIDQVKSWGGACPSCKAKHRRCDHPGTIRDEKGAKGDNPIKRAAPDIGQQKTIKKKKSSNEPNHPSTTDFQHIGNQFEYVLKFYIRH</sequence>
<reference evidence="2 3" key="1">
    <citation type="journal article" date="2015" name="Environ. Microbiol.">
        <title>Metagenome sequence of Elaphomyces granulatus from sporocarp tissue reveals Ascomycota ectomycorrhizal fingerprints of genome expansion and a Proteobacteria-rich microbiome.</title>
        <authorList>
            <person name="Quandt C.A."/>
            <person name="Kohler A."/>
            <person name="Hesse C.N."/>
            <person name="Sharpton T.J."/>
            <person name="Martin F."/>
            <person name="Spatafora J.W."/>
        </authorList>
    </citation>
    <scope>NUCLEOTIDE SEQUENCE [LARGE SCALE GENOMIC DNA]</scope>
    <source>
        <strain evidence="2 3">OSC145934</strain>
    </source>
</reference>
<dbReference type="EMBL" id="NPHW01003481">
    <property type="protein sequence ID" value="OXV09531.1"/>
    <property type="molecule type" value="Genomic_DNA"/>
</dbReference>
<accession>A0A232LZD7</accession>
<gene>
    <name evidence="2" type="ORF">Egran_02703</name>
</gene>
<evidence type="ECO:0000256" key="1">
    <source>
        <dbReference type="SAM" id="MobiDB-lite"/>
    </source>
</evidence>
<organism evidence="2 3">
    <name type="scientific">Elaphomyces granulatus</name>
    <dbReference type="NCBI Taxonomy" id="519963"/>
    <lineage>
        <taxon>Eukaryota</taxon>
        <taxon>Fungi</taxon>
        <taxon>Dikarya</taxon>
        <taxon>Ascomycota</taxon>
        <taxon>Pezizomycotina</taxon>
        <taxon>Eurotiomycetes</taxon>
        <taxon>Eurotiomycetidae</taxon>
        <taxon>Eurotiales</taxon>
        <taxon>Elaphomycetaceae</taxon>
        <taxon>Elaphomyces</taxon>
    </lineage>
</organism>
<dbReference type="Proteomes" id="UP000243515">
    <property type="component" value="Unassembled WGS sequence"/>
</dbReference>
<feature type="compositionally biased region" description="Polar residues" evidence="1">
    <location>
        <begin position="117"/>
        <end position="127"/>
    </location>
</feature>
<proteinExistence type="predicted"/>
<dbReference type="AlphaFoldDB" id="A0A232LZD7"/>
<feature type="region of interest" description="Disordered" evidence="1">
    <location>
        <begin position="71"/>
        <end position="127"/>
    </location>
</feature>
<protein>
    <submittedName>
        <fullName evidence="2">Uncharacterized protein</fullName>
    </submittedName>
</protein>
<keyword evidence="3" id="KW-1185">Reference proteome</keyword>
<feature type="region of interest" description="Disordered" evidence="1">
    <location>
        <begin position="1"/>
        <end position="53"/>
    </location>
</feature>
<name>A0A232LZD7_9EURO</name>